<reference evidence="3" key="1">
    <citation type="submission" date="2016-11" db="EMBL/GenBank/DDBJ databases">
        <authorList>
            <person name="Shukria A."/>
            <person name="Stevens D.C."/>
        </authorList>
    </citation>
    <scope>NUCLEOTIDE SEQUENCE [LARGE SCALE GENOMIC DNA]</scope>
    <source>
        <strain evidence="3">Cbfe23</strain>
    </source>
</reference>
<feature type="domain" description="HTH marR-type" evidence="1">
    <location>
        <begin position="11"/>
        <end position="148"/>
    </location>
</feature>
<dbReference type="Pfam" id="PF12802">
    <property type="entry name" value="MarR_2"/>
    <property type="match status" value="1"/>
</dbReference>
<dbReference type="RefSeq" id="WP_071904811.1">
    <property type="nucleotide sequence ID" value="NZ_MPIN01000022.1"/>
</dbReference>
<keyword evidence="3" id="KW-1185">Reference proteome</keyword>
<dbReference type="PANTHER" id="PTHR33164:SF43">
    <property type="entry name" value="HTH-TYPE TRANSCRIPTIONAL REPRESSOR YETL"/>
    <property type="match status" value="1"/>
</dbReference>
<dbReference type="Proteomes" id="UP000182229">
    <property type="component" value="Unassembled WGS sequence"/>
</dbReference>
<dbReference type="GO" id="GO:0003700">
    <property type="term" value="F:DNA-binding transcription factor activity"/>
    <property type="evidence" value="ECO:0007669"/>
    <property type="project" value="InterPro"/>
</dbReference>
<dbReference type="InterPro" id="IPR036390">
    <property type="entry name" value="WH_DNA-bd_sf"/>
</dbReference>
<dbReference type="STRING" id="83449.BON30_45030"/>
<dbReference type="PRINTS" id="PR00598">
    <property type="entry name" value="HTHMARR"/>
</dbReference>
<evidence type="ECO:0000313" key="2">
    <source>
        <dbReference type="EMBL" id="OJH34129.1"/>
    </source>
</evidence>
<dbReference type="InterPro" id="IPR036388">
    <property type="entry name" value="WH-like_DNA-bd_sf"/>
</dbReference>
<dbReference type="GO" id="GO:0006950">
    <property type="term" value="P:response to stress"/>
    <property type="evidence" value="ECO:0007669"/>
    <property type="project" value="TreeGrafter"/>
</dbReference>
<gene>
    <name evidence="2" type="ORF">BON30_45030</name>
</gene>
<dbReference type="InterPro" id="IPR000835">
    <property type="entry name" value="HTH_MarR-typ"/>
</dbReference>
<evidence type="ECO:0000259" key="1">
    <source>
        <dbReference type="PROSITE" id="PS50995"/>
    </source>
</evidence>
<dbReference type="OrthoDB" id="162531at2"/>
<evidence type="ECO:0000313" key="3">
    <source>
        <dbReference type="Proteomes" id="UP000182229"/>
    </source>
</evidence>
<organism evidence="2 3">
    <name type="scientific">Cystobacter ferrugineus</name>
    <dbReference type="NCBI Taxonomy" id="83449"/>
    <lineage>
        <taxon>Bacteria</taxon>
        <taxon>Pseudomonadati</taxon>
        <taxon>Myxococcota</taxon>
        <taxon>Myxococcia</taxon>
        <taxon>Myxococcales</taxon>
        <taxon>Cystobacterineae</taxon>
        <taxon>Archangiaceae</taxon>
        <taxon>Cystobacter</taxon>
    </lineage>
</organism>
<dbReference type="EMBL" id="MPIN01000022">
    <property type="protein sequence ID" value="OJH34129.1"/>
    <property type="molecule type" value="Genomic_DNA"/>
</dbReference>
<dbReference type="SMART" id="SM00347">
    <property type="entry name" value="HTH_MARR"/>
    <property type="match status" value="1"/>
</dbReference>
<dbReference type="Gene3D" id="1.10.10.10">
    <property type="entry name" value="Winged helix-like DNA-binding domain superfamily/Winged helix DNA-binding domain"/>
    <property type="match status" value="1"/>
</dbReference>
<dbReference type="PROSITE" id="PS50995">
    <property type="entry name" value="HTH_MARR_2"/>
    <property type="match status" value="1"/>
</dbReference>
<sequence length="173" mass="19312">MRQTLPPHPANAYALQALQLIPRLYRWAVASMQANHLGRDLSLRQLGVLYALREGASSPGQLARRLRVTPAVVTGLIDRLERQGYVRREAEPADRRRFRLVLTETGLAVSQEVQQALASELTAQFASASPEQLEELGRSMQLVERALLSLEERTPPALLDEEEAVKKPKAGRK</sequence>
<name>A0A1L9AVU6_9BACT</name>
<dbReference type="AlphaFoldDB" id="A0A1L9AVU6"/>
<dbReference type="SUPFAM" id="SSF46785">
    <property type="entry name" value="Winged helix' DNA-binding domain"/>
    <property type="match status" value="1"/>
</dbReference>
<dbReference type="PANTHER" id="PTHR33164">
    <property type="entry name" value="TRANSCRIPTIONAL REGULATOR, MARR FAMILY"/>
    <property type="match status" value="1"/>
</dbReference>
<accession>A0A1L9AVU6</accession>
<dbReference type="InterPro" id="IPR039422">
    <property type="entry name" value="MarR/SlyA-like"/>
</dbReference>
<comment type="caution">
    <text evidence="2">The sequence shown here is derived from an EMBL/GenBank/DDBJ whole genome shotgun (WGS) entry which is preliminary data.</text>
</comment>
<protein>
    <recommendedName>
        <fullName evidence="1">HTH marR-type domain-containing protein</fullName>
    </recommendedName>
</protein>
<reference evidence="2 3" key="2">
    <citation type="submission" date="2016-12" db="EMBL/GenBank/DDBJ databases">
        <title>Draft Genome Sequence of Cystobacter ferrugineus Strain Cbfe23.</title>
        <authorList>
            <person name="Akbar S."/>
            <person name="Dowd S.E."/>
            <person name="Stevens D.C."/>
        </authorList>
    </citation>
    <scope>NUCLEOTIDE SEQUENCE [LARGE SCALE GENOMIC DNA]</scope>
    <source>
        <strain evidence="2 3">Cbfe23</strain>
    </source>
</reference>
<proteinExistence type="predicted"/>